<evidence type="ECO:0000313" key="1">
    <source>
        <dbReference type="EMBL" id="RKO94279.1"/>
    </source>
</evidence>
<accession>A0A4P9WMI1</accession>
<evidence type="ECO:0000313" key="2">
    <source>
        <dbReference type="Proteomes" id="UP000269721"/>
    </source>
</evidence>
<dbReference type="AlphaFoldDB" id="A0A4P9WMI1"/>
<keyword evidence="2" id="KW-1185">Reference proteome</keyword>
<dbReference type="Proteomes" id="UP000269721">
    <property type="component" value="Unassembled WGS sequence"/>
</dbReference>
<sequence>MEFLLTPDQVKEAQKMLMKWQNFCTKDPKVPTPTTFKGIKATWYKGPCSPIYPNPYRLAKQERIAFKGIVGCMQVNGIIEPLSGHRESPMGTLPDSPELPELWKARIATRNSWLLMPLPDSGASKWRRIQGEDSLHPTLWTGPVQADAGWSCQLSCDLHAVDLWDPCETDVAVSLGALRDEIITFSQIFDKQVEDLAKVFERLQGGNVSLEGADSAVTRLRLSNLGVFSTQVDL</sequence>
<organism evidence="1 2">
    <name type="scientific">Blyttiomyces helicus</name>
    <dbReference type="NCBI Taxonomy" id="388810"/>
    <lineage>
        <taxon>Eukaryota</taxon>
        <taxon>Fungi</taxon>
        <taxon>Fungi incertae sedis</taxon>
        <taxon>Chytridiomycota</taxon>
        <taxon>Chytridiomycota incertae sedis</taxon>
        <taxon>Chytridiomycetes</taxon>
        <taxon>Chytridiomycetes incertae sedis</taxon>
        <taxon>Blyttiomyces</taxon>
    </lineage>
</organism>
<proteinExistence type="predicted"/>
<protein>
    <submittedName>
        <fullName evidence="1">Uncharacterized protein</fullName>
    </submittedName>
</protein>
<gene>
    <name evidence="1" type="ORF">BDK51DRAFT_41922</name>
</gene>
<name>A0A4P9WMI1_9FUNG</name>
<dbReference type="EMBL" id="KZ993948">
    <property type="protein sequence ID" value="RKO94279.1"/>
    <property type="molecule type" value="Genomic_DNA"/>
</dbReference>
<reference evidence="2" key="1">
    <citation type="journal article" date="2018" name="Nat. Microbiol.">
        <title>Leveraging single-cell genomics to expand the fungal tree of life.</title>
        <authorList>
            <person name="Ahrendt S.R."/>
            <person name="Quandt C.A."/>
            <person name="Ciobanu D."/>
            <person name="Clum A."/>
            <person name="Salamov A."/>
            <person name="Andreopoulos B."/>
            <person name="Cheng J.F."/>
            <person name="Woyke T."/>
            <person name="Pelin A."/>
            <person name="Henrissat B."/>
            <person name="Reynolds N.K."/>
            <person name="Benny G.L."/>
            <person name="Smith M.E."/>
            <person name="James T.Y."/>
            <person name="Grigoriev I.V."/>
        </authorList>
    </citation>
    <scope>NUCLEOTIDE SEQUENCE [LARGE SCALE GENOMIC DNA]</scope>
</reference>